<accession>A0A177DJX7</accession>
<feature type="chain" id="PRO_5008059523" description="DUF7580 domain-containing protein" evidence="2">
    <location>
        <begin position="27"/>
        <end position="549"/>
    </location>
</feature>
<protein>
    <recommendedName>
        <fullName evidence="3">DUF7580 domain-containing protein</fullName>
    </recommendedName>
</protein>
<feature type="region of interest" description="Disordered" evidence="1">
    <location>
        <begin position="69"/>
        <end position="88"/>
    </location>
</feature>
<proteinExistence type="predicted"/>
<evidence type="ECO:0000313" key="4">
    <source>
        <dbReference type="EMBL" id="OAG19667.1"/>
    </source>
</evidence>
<name>A0A177DJX7_ALTAL</name>
<reference evidence="4 5" key="1">
    <citation type="submission" date="2016-05" db="EMBL/GenBank/DDBJ databases">
        <title>Comparative analysis of secretome profiles of manganese(II)-oxidizing ascomycete fungi.</title>
        <authorList>
            <consortium name="DOE Joint Genome Institute"/>
            <person name="Zeiner C.A."/>
            <person name="Purvine S.O."/>
            <person name="Zink E.M."/>
            <person name="Wu S."/>
            <person name="Pasa-Tolic L."/>
            <person name="Chaput D.L."/>
            <person name="Haridas S."/>
            <person name="Grigoriev I.V."/>
            <person name="Santelli C.M."/>
            <person name="Hansel C.M."/>
        </authorList>
    </citation>
    <scope>NUCLEOTIDE SEQUENCE [LARGE SCALE GENOMIC DNA]</scope>
    <source>
        <strain evidence="4 5">SRC1lrK2f</strain>
    </source>
</reference>
<dbReference type="PANTHER" id="PTHR35186">
    <property type="entry name" value="ANK_REP_REGION DOMAIN-CONTAINING PROTEIN"/>
    <property type="match status" value="1"/>
</dbReference>
<feature type="signal peptide" evidence="2">
    <location>
        <begin position="1"/>
        <end position="26"/>
    </location>
</feature>
<feature type="domain" description="DUF7580" evidence="3">
    <location>
        <begin position="187"/>
        <end position="529"/>
    </location>
</feature>
<dbReference type="GeneID" id="29115785"/>
<dbReference type="VEuPathDB" id="FungiDB:CC77DRAFT_133941"/>
<dbReference type="PANTHER" id="PTHR35186:SF4">
    <property type="entry name" value="PRION-INHIBITION AND PROPAGATION HELO DOMAIN-CONTAINING PROTEIN"/>
    <property type="match status" value="1"/>
</dbReference>
<dbReference type="Pfam" id="PF24476">
    <property type="entry name" value="DUF7580"/>
    <property type="match status" value="1"/>
</dbReference>
<organism evidence="4 5">
    <name type="scientific">Alternaria alternata</name>
    <name type="common">Alternaria rot fungus</name>
    <name type="synonym">Torula alternata</name>
    <dbReference type="NCBI Taxonomy" id="5599"/>
    <lineage>
        <taxon>Eukaryota</taxon>
        <taxon>Fungi</taxon>
        <taxon>Dikarya</taxon>
        <taxon>Ascomycota</taxon>
        <taxon>Pezizomycotina</taxon>
        <taxon>Dothideomycetes</taxon>
        <taxon>Pleosporomycetidae</taxon>
        <taxon>Pleosporales</taxon>
        <taxon>Pleosporineae</taxon>
        <taxon>Pleosporaceae</taxon>
        <taxon>Alternaria</taxon>
        <taxon>Alternaria sect. Alternaria</taxon>
        <taxon>Alternaria alternata complex</taxon>
    </lineage>
</organism>
<feature type="compositionally biased region" description="Low complexity" evidence="1">
    <location>
        <begin position="75"/>
        <end position="86"/>
    </location>
</feature>
<evidence type="ECO:0000259" key="3">
    <source>
        <dbReference type="Pfam" id="PF24476"/>
    </source>
</evidence>
<dbReference type="KEGG" id="aalt:CC77DRAFT_133941"/>
<evidence type="ECO:0000256" key="2">
    <source>
        <dbReference type="SAM" id="SignalP"/>
    </source>
</evidence>
<gene>
    <name evidence="4" type="ORF">CC77DRAFT_133941</name>
</gene>
<evidence type="ECO:0000313" key="5">
    <source>
        <dbReference type="Proteomes" id="UP000077248"/>
    </source>
</evidence>
<dbReference type="EMBL" id="KV441480">
    <property type="protein sequence ID" value="OAG19667.1"/>
    <property type="molecule type" value="Genomic_DNA"/>
</dbReference>
<keyword evidence="5" id="KW-1185">Reference proteome</keyword>
<dbReference type="Proteomes" id="UP000077248">
    <property type="component" value="Unassembled WGS sequence"/>
</dbReference>
<evidence type="ECO:0000256" key="1">
    <source>
        <dbReference type="SAM" id="MobiDB-lite"/>
    </source>
</evidence>
<dbReference type="InterPro" id="IPR056002">
    <property type="entry name" value="DUF7580"/>
</dbReference>
<sequence>MAGVELALAIVPLVIVLIEHHQTVFCKSRALTSSRISNEQQLEFYQDLHAELSLLYMTLNRVEIVSSRTELNRTQPASSPAQSIQSRLGSSADNFQQILDRVLKSIDDLEHDRSMLQKLRRFEQAIRNDEASNSVRARFRFARNEKTRNVAMKRIHNGVRNLERLLNSSMEIFNYRVCPSHQEFPANRTRRLPEALFKKMASKWPCSCNVLHSARLCLWNCCYVSDNSDDTNCPVDIIISTPSNERVPSQWQESTILIAGKQGNQVNENDHVELNVQSAGDQVPCTFSSAPPGRNIDSQSLCDLLQRAAGSNTCLQILFKNGILWQQRSKQSRLQNCHQSDASLKSLLGSVQRWQRYNLRDRLILSVILAHAVMHCSGGPWLHADLNKEHIFFFRNKGGPNPDISRPFLAIDFLQQQTVVDEEDDLFAIHSNPALLSLGILLLEINKKILIEDHWFTEDLADGVAQIGSTNLVTALRILEDMDGDMTVGSQRAVKACLEWDQANYGREDEDFATRMYELVVRPLEDALRHGFEITPEQLGLGECHIHGV</sequence>
<dbReference type="RefSeq" id="XP_018385088.1">
    <property type="nucleotide sequence ID" value="XM_018530191.1"/>
</dbReference>
<dbReference type="STRING" id="5599.A0A177DJX7"/>
<dbReference type="AlphaFoldDB" id="A0A177DJX7"/>
<keyword evidence="2" id="KW-0732">Signal</keyword>